<dbReference type="eggNOG" id="COG2982">
    <property type="taxonomic scope" value="Bacteria"/>
</dbReference>
<dbReference type="PATRIC" id="fig|391937.3.peg.123"/>
<feature type="region of interest" description="Disordered" evidence="1">
    <location>
        <begin position="1170"/>
        <end position="1229"/>
    </location>
</feature>
<dbReference type="InterPro" id="IPR052894">
    <property type="entry name" value="AsmA-related"/>
</dbReference>
<dbReference type="GO" id="GO:0005886">
    <property type="term" value="C:plasma membrane"/>
    <property type="evidence" value="ECO:0007669"/>
    <property type="project" value="TreeGrafter"/>
</dbReference>
<dbReference type="Proteomes" id="UP000006786">
    <property type="component" value="Unassembled WGS sequence"/>
</dbReference>
<dbReference type="GO" id="GO:0090313">
    <property type="term" value="P:regulation of protein targeting to membrane"/>
    <property type="evidence" value="ECO:0007669"/>
    <property type="project" value="TreeGrafter"/>
</dbReference>
<evidence type="ECO:0000313" key="2">
    <source>
        <dbReference type="EMBL" id="EKF20830.1"/>
    </source>
</evidence>
<dbReference type="STRING" id="391937.NA2_00590"/>
<sequence>MALTAALVAPYFIDWNHYRSAFEREAERVLGREVSVEGTARARLLPFPSLTFTDVVVAGETPEAPGMTVEEFSMDAELAPFLRGEVLIFDMRLVRPFARLSVAEDGGIDWAVRPSGPFDPRQVTLEKVNIVDGSVALHHAASGRAHRLTGINANLSARTLAGPWRIDGTLAVDDIPMALSVSTGGADADGTMRVRLEALPDELPVRISTDGQARLEDGVAHYSGGFLFDTFGEAEIARLRGDQGATFALRDTVATNRLSGRFDLRHDRLSIEEFRFETGPADAPYHAEGQASVELGGTPRFSITADGAQLRFDPEEGAQGAIAGIDLQKRFDAFAKAVAALPAPTIPGRVSINLPAIVAGDTTIRNIQLRAEPADGGWQVGSVAATLPGRTRFEASGLLTTRGKLAFDGSVLLAIAQPSGFAAWIARDVDDAIRRLPAAGFSADVALSDTAQRFDALELILGDARFNGSLERRQPENARPSLALTLDGDALDLDGIRAFISLFVSDAGTNRLAGHDVDLNVKAGPVTAAGLAAQTLDSALRLRDGVLEIDRLTLGGLAGAQISATGQVRDFAGGPTGKIDATILSPDLSGLAGVMAERFPENPILAGLARRTAAFPGLLADAEINLVASAADNGDDTVGLAISAEGAAGGTDLSFSLSDRSPRADPFAGDFKMSVTARNDDAAALYGLAGLPALPLGLAGEARLELSAAGSLAGSVATQANVTGDGLQAGFEGTMRLAEGEPSLTGRTSLKSDDLEPWLAVAGVVLPGFGLGMPVDLSTELEWSEALAVLSGLTGMVSGSDVSGDLTVSLDGEKPRFEGALELSRLDLAPFAELVLGSGVFSGEDGAVWPEVPFSQDVQIPFSANLDLRAETLWAGFWAGAEKGAMKLRLDAEGLALSDLRAEIYGGTVDGFATLRNNEGTGLLSAQLGLDGAALDALLPQAGLSGRITSRASVSASGKTVNGMAAALSGSGSAGLNGLVIDGLDPGALAAILQRADEAGNAIDAERTAAFAPSLVRDGAFAVGDTEVAYTIAGGVARTPPVRLTGDGATLTAEASADLRMMGFEASGTLAFDPGTEAVIGSEPAVGFETSGGFDAPRTQIVTAPLAQFLTQRALEREQARVERMQSVLLEQQRLRREARYFVALADAREAAEAERLRLEREMELQREREQRARAEEEEAQRRAAEQERAERQRAEGTREAVERAPLSAPNTAGQPKEAPSDGANSRDAVSEFFRAKNLSSDRLLELLGQGE</sequence>
<gene>
    <name evidence="2" type="ORF">NA2_00590</name>
</gene>
<proteinExistence type="predicted"/>
<feature type="compositionally biased region" description="Basic and acidic residues" evidence="1">
    <location>
        <begin position="1170"/>
        <end position="1203"/>
    </location>
</feature>
<dbReference type="AlphaFoldDB" id="K2MJE4"/>
<dbReference type="PIRSF" id="PIRSF034039">
    <property type="entry name" value="UCP034039"/>
    <property type="match status" value="1"/>
</dbReference>
<accession>K2MJE4</accession>
<dbReference type="InterPro" id="IPR017023">
    <property type="entry name" value="UCP034039"/>
</dbReference>
<keyword evidence="3" id="KW-1185">Reference proteome</keyword>
<dbReference type="EMBL" id="AMRM01000001">
    <property type="protein sequence ID" value="EKF20830.1"/>
    <property type="molecule type" value="Genomic_DNA"/>
</dbReference>
<evidence type="ECO:0000256" key="1">
    <source>
        <dbReference type="SAM" id="MobiDB-lite"/>
    </source>
</evidence>
<organism evidence="2 3">
    <name type="scientific">Nitratireductor pacificus pht-3B</name>
    <dbReference type="NCBI Taxonomy" id="391937"/>
    <lineage>
        <taxon>Bacteria</taxon>
        <taxon>Pseudomonadati</taxon>
        <taxon>Pseudomonadota</taxon>
        <taxon>Alphaproteobacteria</taxon>
        <taxon>Hyphomicrobiales</taxon>
        <taxon>Phyllobacteriaceae</taxon>
        <taxon>Nitratireductor</taxon>
    </lineage>
</organism>
<reference evidence="2 3" key="1">
    <citation type="journal article" date="2012" name="J. Bacteriol.">
        <title>Genome Sequence of Nitratireductor pacificus Type Strain pht-3B.</title>
        <authorList>
            <person name="Lai Q."/>
            <person name="Li G."/>
            <person name="Shao Z."/>
        </authorList>
    </citation>
    <scope>NUCLEOTIDE SEQUENCE [LARGE SCALE GENOMIC DNA]</scope>
    <source>
        <strain evidence="3">pht-3B</strain>
    </source>
</reference>
<dbReference type="PANTHER" id="PTHR30441">
    <property type="entry name" value="DUF748 DOMAIN-CONTAINING PROTEIN"/>
    <property type="match status" value="1"/>
</dbReference>
<dbReference type="PANTHER" id="PTHR30441:SF4">
    <property type="entry name" value="PROTEIN ASMA"/>
    <property type="match status" value="1"/>
</dbReference>
<protein>
    <submittedName>
        <fullName evidence="2">AsmA protein</fullName>
    </submittedName>
</protein>
<evidence type="ECO:0000313" key="3">
    <source>
        <dbReference type="Proteomes" id="UP000006786"/>
    </source>
</evidence>
<comment type="caution">
    <text evidence="2">The sequence shown here is derived from an EMBL/GenBank/DDBJ whole genome shotgun (WGS) entry which is preliminary data.</text>
</comment>
<name>K2MJE4_9HYPH</name>